<feature type="chain" id="PRO_5042039983" evidence="3">
    <location>
        <begin position="24"/>
        <end position="515"/>
    </location>
</feature>
<dbReference type="GeneID" id="85446077"/>
<reference evidence="4" key="1">
    <citation type="submission" date="2021-06" db="EMBL/GenBank/DDBJ databases">
        <title>Comparative genomics, transcriptomics and evolutionary studies reveal genomic signatures of adaptation to plant cell wall in hemibiotrophic fungi.</title>
        <authorList>
            <consortium name="DOE Joint Genome Institute"/>
            <person name="Baroncelli R."/>
            <person name="Diaz J.F."/>
            <person name="Benocci T."/>
            <person name="Peng M."/>
            <person name="Battaglia E."/>
            <person name="Haridas S."/>
            <person name="Andreopoulos W."/>
            <person name="Labutti K."/>
            <person name="Pangilinan J."/>
            <person name="Floch G.L."/>
            <person name="Makela M.R."/>
            <person name="Henrissat B."/>
            <person name="Grigoriev I.V."/>
            <person name="Crouch J.A."/>
            <person name="De Vries R.P."/>
            <person name="Sukno S.A."/>
            <person name="Thon M.R."/>
        </authorList>
    </citation>
    <scope>NUCLEOTIDE SEQUENCE</scope>
    <source>
        <strain evidence="4">CBS 125086</strain>
    </source>
</reference>
<feature type="region of interest" description="Disordered" evidence="1">
    <location>
        <begin position="142"/>
        <end position="197"/>
    </location>
</feature>
<keyword evidence="2" id="KW-1133">Transmembrane helix</keyword>
<organism evidence="4 5">
    <name type="scientific">Colletotrichum navitas</name>
    <dbReference type="NCBI Taxonomy" id="681940"/>
    <lineage>
        <taxon>Eukaryota</taxon>
        <taxon>Fungi</taxon>
        <taxon>Dikarya</taxon>
        <taxon>Ascomycota</taxon>
        <taxon>Pezizomycotina</taxon>
        <taxon>Sordariomycetes</taxon>
        <taxon>Hypocreomycetidae</taxon>
        <taxon>Glomerellales</taxon>
        <taxon>Glomerellaceae</taxon>
        <taxon>Colletotrichum</taxon>
        <taxon>Colletotrichum graminicola species complex</taxon>
    </lineage>
</organism>
<feature type="region of interest" description="Disordered" evidence="1">
    <location>
        <begin position="298"/>
        <end position="322"/>
    </location>
</feature>
<feature type="signal peptide" evidence="3">
    <location>
        <begin position="1"/>
        <end position="23"/>
    </location>
</feature>
<feature type="transmembrane region" description="Helical" evidence="2">
    <location>
        <begin position="268"/>
        <end position="290"/>
    </location>
</feature>
<name>A0AAD8Q8I3_9PEZI</name>
<feature type="region of interest" description="Disordered" evidence="1">
    <location>
        <begin position="420"/>
        <end position="515"/>
    </location>
</feature>
<dbReference type="EMBL" id="JAHLJV010000011">
    <property type="protein sequence ID" value="KAK1596534.1"/>
    <property type="molecule type" value="Genomic_DNA"/>
</dbReference>
<gene>
    <name evidence="4" type="ORF">LY79DRAFT_601032</name>
</gene>
<proteinExistence type="predicted"/>
<sequence>MVKACPPRILLLNLFFCFSLAAAAKEEKGRWVRPADGDDSRLPVEHQRRRAGFEELIDVLGGRAQPPTASTDISKLVALEKRVVLAVPTPPALFGGSVLKGRQDPNDAIASASRSAQQAIASASQSAQQAIQQAGDQVRQAQDQVRQAQDQARQAQDQARQASDAASRASSSANSAVAQAQSSARQGISDAQNSARQSASQQIAQNLASVTSSASMQIASIQSSASASAASAIAAATQSAIAMVQSARNDADSRVQQAQGTAVSVTQAAVAIVGAIIGSSLLTVLCFYLFTRYRRNRRKDQTARSYRRENSYPAQDSPVATKGLAMDAGYPQDVKRPMSPARPETALTTGSGGTGYAVSNFGDGALNFSRTTTFIGSTAPQTGGTGVLSREPSVTRKPIPPPLKKPAAFNLFPSTPKEGSFGVSGLPSNPASMRDRGWSVSSSASTAVPTQAPTGPANEKLDRVDEETDEFGEGGKRWLRRTRTVSPFGDLVESPNKKKGANWPFTGPGSPPTTR</sequence>
<evidence type="ECO:0000256" key="1">
    <source>
        <dbReference type="SAM" id="MobiDB-lite"/>
    </source>
</evidence>
<keyword evidence="5" id="KW-1185">Reference proteome</keyword>
<dbReference type="RefSeq" id="XP_060417387.1">
    <property type="nucleotide sequence ID" value="XM_060561837.1"/>
</dbReference>
<dbReference type="Proteomes" id="UP001230504">
    <property type="component" value="Unassembled WGS sequence"/>
</dbReference>
<accession>A0AAD8Q8I3</accession>
<evidence type="ECO:0000256" key="3">
    <source>
        <dbReference type="SAM" id="SignalP"/>
    </source>
</evidence>
<protein>
    <submittedName>
        <fullName evidence="4">Uncharacterized protein</fullName>
    </submittedName>
</protein>
<keyword evidence="2" id="KW-0812">Transmembrane</keyword>
<comment type="caution">
    <text evidence="4">The sequence shown here is derived from an EMBL/GenBank/DDBJ whole genome shotgun (WGS) entry which is preliminary data.</text>
</comment>
<evidence type="ECO:0000313" key="5">
    <source>
        <dbReference type="Proteomes" id="UP001230504"/>
    </source>
</evidence>
<feature type="compositionally biased region" description="Basic and acidic residues" evidence="1">
    <location>
        <begin position="299"/>
        <end position="310"/>
    </location>
</feature>
<evidence type="ECO:0000256" key="2">
    <source>
        <dbReference type="SAM" id="Phobius"/>
    </source>
</evidence>
<feature type="compositionally biased region" description="Low complexity" evidence="1">
    <location>
        <begin position="439"/>
        <end position="454"/>
    </location>
</feature>
<evidence type="ECO:0000313" key="4">
    <source>
        <dbReference type="EMBL" id="KAK1596534.1"/>
    </source>
</evidence>
<keyword evidence="2" id="KW-0472">Membrane</keyword>
<dbReference type="AlphaFoldDB" id="A0AAD8Q8I3"/>
<feature type="region of interest" description="Disordered" evidence="1">
    <location>
        <begin position="376"/>
        <end position="406"/>
    </location>
</feature>
<keyword evidence="3" id="KW-0732">Signal</keyword>